<dbReference type="SUPFAM" id="SSF51556">
    <property type="entry name" value="Metallo-dependent hydrolases"/>
    <property type="match status" value="1"/>
</dbReference>
<evidence type="ECO:0000259" key="13">
    <source>
        <dbReference type="Pfam" id="PF08451"/>
    </source>
</evidence>
<evidence type="ECO:0000259" key="12">
    <source>
        <dbReference type="Pfam" id="PF00962"/>
    </source>
</evidence>
<dbReference type="Pfam" id="PF08451">
    <property type="entry name" value="A_deaminase_N"/>
    <property type="match status" value="1"/>
</dbReference>
<feature type="chain" id="PRO_5005572124" description="Adenosine deaminase" evidence="11">
    <location>
        <begin position="17"/>
        <end position="503"/>
    </location>
</feature>
<accession>A0A0L7K4B9</accession>
<dbReference type="InterPro" id="IPR013659">
    <property type="entry name" value="A_deaminase_N"/>
</dbReference>
<dbReference type="EC" id="3.5.4.4" evidence="4"/>
<dbReference type="InterPro" id="IPR006330">
    <property type="entry name" value="Ado/ade_deaminase"/>
</dbReference>
<dbReference type="Proteomes" id="UP000037510">
    <property type="component" value="Unassembled WGS sequence"/>
</dbReference>
<dbReference type="Pfam" id="PF00962">
    <property type="entry name" value="A_deaminase"/>
    <property type="match status" value="1"/>
</dbReference>
<keyword evidence="8 11" id="KW-0732">Signal</keyword>
<evidence type="ECO:0000256" key="2">
    <source>
        <dbReference type="ARBA" id="ARBA00004613"/>
    </source>
</evidence>
<proteinExistence type="inferred from homology"/>
<dbReference type="InterPro" id="IPR006331">
    <property type="entry name" value="ADGF"/>
</dbReference>
<dbReference type="InterPro" id="IPR032466">
    <property type="entry name" value="Metal_Hydrolase"/>
</dbReference>
<dbReference type="GO" id="GO:0046872">
    <property type="term" value="F:metal ion binding"/>
    <property type="evidence" value="ECO:0007669"/>
    <property type="project" value="UniProtKB-KW"/>
</dbReference>
<dbReference type="GO" id="GO:0004000">
    <property type="term" value="F:adenosine deaminase activity"/>
    <property type="evidence" value="ECO:0007669"/>
    <property type="project" value="InterPro"/>
</dbReference>
<feature type="domain" description="Adenosine deaminase" evidence="12">
    <location>
        <begin position="197"/>
        <end position="484"/>
    </location>
</feature>
<dbReference type="NCBIfam" id="TIGR01431">
    <property type="entry name" value="adm_rel"/>
    <property type="match status" value="1"/>
</dbReference>
<evidence type="ECO:0000256" key="5">
    <source>
        <dbReference type="ARBA" id="ARBA00018099"/>
    </source>
</evidence>
<evidence type="ECO:0000256" key="6">
    <source>
        <dbReference type="ARBA" id="ARBA00022525"/>
    </source>
</evidence>
<evidence type="ECO:0000256" key="9">
    <source>
        <dbReference type="ARBA" id="ARBA00022801"/>
    </source>
</evidence>
<sequence>MRLLIVLSIIFAHGACDIADYYAKRAKLAEAENLLTVGGNYPLDHKETIVNRCLMQHKYRELDYAFDNPQYFNCSHHFFVYKNKMRESKVYKIIKNMPKGAALHVHDMALLGPDYVMNLTYMDNLYFCFKPDPVLSGNHLFLQFANQLPNKTCDTWQLISDARRDAKNVTEFDFNLRKHFTLVVDDPDTAYPAITDTWDAFMNYFTTIIPLVTYRPVWEQYFYDALKKYREDNLMYIEVRSVLPNLYELDGSTYDQIVTAKSYKKVLSRFIKDYPDFEGAKIIFAPSRYVGNAELDAYIETARSLKNQVPEIFAGFDLVGQEDKGKPLIDFVPKLLQANDLNFFFHAGETDWYGTQTDGNLYDAILLGTKRIGHAYALTKHPLLMKEVVEKDIGLEINLISNSVLSLVKDLRNHPLNTYVANGMPVVLSSDDPGAWEAEPASDDFYVAFVGASSRLSDLSLLKALGENSLKYSALEPTRKAAALRKLNFQWKRFIDNFDCSKY</sequence>
<evidence type="ECO:0000256" key="3">
    <source>
        <dbReference type="ARBA" id="ARBA00006083"/>
    </source>
</evidence>
<dbReference type="GO" id="GO:0006154">
    <property type="term" value="P:adenosine catabolic process"/>
    <property type="evidence" value="ECO:0007669"/>
    <property type="project" value="InterPro"/>
</dbReference>
<dbReference type="GO" id="GO:0005615">
    <property type="term" value="C:extracellular space"/>
    <property type="evidence" value="ECO:0007669"/>
    <property type="project" value="InterPro"/>
</dbReference>
<dbReference type="FunFam" id="3.20.20.140:FF:000017">
    <property type="entry name" value="Adenosine deaminase 2"/>
    <property type="match status" value="1"/>
</dbReference>
<gene>
    <name evidence="14" type="ORF">OBRU01_25616</name>
</gene>
<evidence type="ECO:0000313" key="15">
    <source>
        <dbReference type="Proteomes" id="UP000037510"/>
    </source>
</evidence>
<feature type="domain" description="Adenosine/AMP deaminase N-terminal" evidence="13">
    <location>
        <begin position="19"/>
        <end position="94"/>
    </location>
</feature>
<dbReference type="PANTHER" id="PTHR11409:SF39">
    <property type="entry name" value="ADENOSINE DEAMINASE 2"/>
    <property type="match status" value="1"/>
</dbReference>
<comment type="caution">
    <text evidence="14">The sequence shown here is derived from an EMBL/GenBank/DDBJ whole genome shotgun (WGS) entry which is preliminary data.</text>
</comment>
<keyword evidence="9" id="KW-0378">Hydrolase</keyword>
<evidence type="ECO:0000313" key="14">
    <source>
        <dbReference type="EMBL" id="KOB58090.1"/>
    </source>
</evidence>
<comment type="cofactor">
    <cofactor evidence="1">
        <name>Zn(2+)</name>
        <dbReference type="ChEBI" id="CHEBI:29105"/>
    </cofactor>
</comment>
<dbReference type="AlphaFoldDB" id="A0A0L7K4B9"/>
<dbReference type="EMBL" id="JTDY01010697">
    <property type="protein sequence ID" value="KOB58090.1"/>
    <property type="molecule type" value="Genomic_DNA"/>
</dbReference>
<dbReference type="STRING" id="104452.A0A0L7K4B9"/>
<evidence type="ECO:0000256" key="1">
    <source>
        <dbReference type="ARBA" id="ARBA00001947"/>
    </source>
</evidence>
<dbReference type="Gene3D" id="3.20.20.140">
    <property type="entry name" value="Metal-dependent hydrolases"/>
    <property type="match status" value="1"/>
</dbReference>
<keyword evidence="7" id="KW-0479">Metal-binding</keyword>
<comment type="catalytic activity">
    <reaction evidence="10">
        <text>adenosine + H2O + H(+) = inosine + NH4(+)</text>
        <dbReference type="Rhea" id="RHEA:24408"/>
        <dbReference type="ChEBI" id="CHEBI:15377"/>
        <dbReference type="ChEBI" id="CHEBI:15378"/>
        <dbReference type="ChEBI" id="CHEBI:16335"/>
        <dbReference type="ChEBI" id="CHEBI:17596"/>
        <dbReference type="ChEBI" id="CHEBI:28938"/>
        <dbReference type="EC" id="3.5.4.4"/>
    </reaction>
</comment>
<evidence type="ECO:0000256" key="4">
    <source>
        <dbReference type="ARBA" id="ARBA00012784"/>
    </source>
</evidence>
<evidence type="ECO:0000256" key="8">
    <source>
        <dbReference type="ARBA" id="ARBA00022729"/>
    </source>
</evidence>
<name>A0A0L7K4B9_OPEBR</name>
<keyword evidence="6" id="KW-0964">Secreted</keyword>
<protein>
    <recommendedName>
        <fullName evidence="5">Adenosine deaminase</fullName>
        <ecNumber evidence="4">3.5.4.4</ecNumber>
    </recommendedName>
</protein>
<dbReference type="GO" id="GO:0046103">
    <property type="term" value="P:inosine biosynthetic process"/>
    <property type="evidence" value="ECO:0007669"/>
    <property type="project" value="TreeGrafter"/>
</dbReference>
<feature type="signal peptide" evidence="11">
    <location>
        <begin position="1"/>
        <end position="16"/>
    </location>
</feature>
<evidence type="ECO:0000256" key="11">
    <source>
        <dbReference type="SAM" id="SignalP"/>
    </source>
</evidence>
<dbReference type="InterPro" id="IPR001365">
    <property type="entry name" value="A_deaminase_dom"/>
</dbReference>
<comment type="subcellular location">
    <subcellularLocation>
        <location evidence="2">Secreted</location>
    </subcellularLocation>
</comment>
<keyword evidence="15" id="KW-1185">Reference proteome</keyword>
<evidence type="ECO:0000256" key="7">
    <source>
        <dbReference type="ARBA" id="ARBA00022723"/>
    </source>
</evidence>
<organism evidence="14 15">
    <name type="scientific">Operophtera brumata</name>
    <name type="common">Winter moth</name>
    <name type="synonym">Phalaena brumata</name>
    <dbReference type="NCBI Taxonomy" id="104452"/>
    <lineage>
        <taxon>Eukaryota</taxon>
        <taxon>Metazoa</taxon>
        <taxon>Ecdysozoa</taxon>
        <taxon>Arthropoda</taxon>
        <taxon>Hexapoda</taxon>
        <taxon>Insecta</taxon>
        <taxon>Pterygota</taxon>
        <taxon>Neoptera</taxon>
        <taxon>Endopterygota</taxon>
        <taxon>Lepidoptera</taxon>
        <taxon>Glossata</taxon>
        <taxon>Ditrysia</taxon>
        <taxon>Geometroidea</taxon>
        <taxon>Geometridae</taxon>
        <taxon>Larentiinae</taxon>
        <taxon>Operophtera</taxon>
    </lineage>
</organism>
<reference evidence="14 15" key="1">
    <citation type="journal article" date="2015" name="Genome Biol. Evol.">
        <title>The genome of winter moth (Operophtera brumata) provides a genomic perspective on sexual dimorphism and phenology.</title>
        <authorList>
            <person name="Derks M.F."/>
            <person name="Smit S."/>
            <person name="Salis L."/>
            <person name="Schijlen E."/>
            <person name="Bossers A."/>
            <person name="Mateman C."/>
            <person name="Pijl A.S."/>
            <person name="de Ridder D."/>
            <person name="Groenen M.A."/>
            <person name="Visser M.E."/>
            <person name="Megens H.J."/>
        </authorList>
    </citation>
    <scope>NUCLEOTIDE SEQUENCE [LARGE SCALE GENOMIC DNA]</scope>
    <source>
        <strain evidence="14">WM2013NL</strain>
        <tissue evidence="14">Head and thorax</tissue>
    </source>
</reference>
<dbReference type="PANTHER" id="PTHR11409">
    <property type="entry name" value="ADENOSINE DEAMINASE"/>
    <property type="match status" value="1"/>
</dbReference>
<comment type="similarity">
    <text evidence="3">Belongs to the metallo-dependent hydrolases superfamily. Adenosine and AMP deaminases family. ADGF subfamily.</text>
</comment>
<evidence type="ECO:0000256" key="10">
    <source>
        <dbReference type="ARBA" id="ARBA00047764"/>
    </source>
</evidence>